<dbReference type="AlphaFoldDB" id="A0A9N9K600"/>
<protein>
    <submittedName>
        <fullName evidence="1">15173_t:CDS:1</fullName>
    </submittedName>
</protein>
<gene>
    <name evidence="1" type="ORF">DERYTH_LOCUS25036</name>
</gene>
<keyword evidence="2" id="KW-1185">Reference proteome</keyword>
<reference evidence="1" key="1">
    <citation type="submission" date="2021-06" db="EMBL/GenBank/DDBJ databases">
        <authorList>
            <person name="Kallberg Y."/>
            <person name="Tangrot J."/>
            <person name="Rosling A."/>
        </authorList>
    </citation>
    <scope>NUCLEOTIDE SEQUENCE</scope>
    <source>
        <strain evidence="1">MA453B</strain>
    </source>
</reference>
<evidence type="ECO:0000313" key="1">
    <source>
        <dbReference type="EMBL" id="CAG8809155.1"/>
    </source>
</evidence>
<accession>A0A9N9K600</accession>
<organism evidence="1 2">
    <name type="scientific">Dentiscutata erythropus</name>
    <dbReference type="NCBI Taxonomy" id="1348616"/>
    <lineage>
        <taxon>Eukaryota</taxon>
        <taxon>Fungi</taxon>
        <taxon>Fungi incertae sedis</taxon>
        <taxon>Mucoromycota</taxon>
        <taxon>Glomeromycotina</taxon>
        <taxon>Glomeromycetes</taxon>
        <taxon>Diversisporales</taxon>
        <taxon>Gigasporaceae</taxon>
        <taxon>Dentiscutata</taxon>
    </lineage>
</organism>
<dbReference type="EMBL" id="CAJVPY010044730">
    <property type="protein sequence ID" value="CAG8809155.1"/>
    <property type="molecule type" value="Genomic_DNA"/>
</dbReference>
<evidence type="ECO:0000313" key="2">
    <source>
        <dbReference type="Proteomes" id="UP000789405"/>
    </source>
</evidence>
<feature type="non-terminal residue" evidence="1">
    <location>
        <position position="49"/>
    </location>
</feature>
<dbReference type="OrthoDB" id="2434948at2759"/>
<name>A0A9N9K600_9GLOM</name>
<sequence length="49" mass="5644">MLPAIFDMVFIKTIVEGKISVKALINTTSKSNTISKHLYNKLEEDYRLE</sequence>
<dbReference type="Proteomes" id="UP000789405">
    <property type="component" value="Unassembled WGS sequence"/>
</dbReference>
<proteinExistence type="predicted"/>
<comment type="caution">
    <text evidence="1">The sequence shown here is derived from an EMBL/GenBank/DDBJ whole genome shotgun (WGS) entry which is preliminary data.</text>
</comment>